<dbReference type="Proteomes" id="UP000287124">
    <property type="component" value="Unassembled WGS sequence"/>
</dbReference>
<comment type="caution">
    <text evidence="3">The sequence shown here is derived from an EMBL/GenBank/DDBJ whole genome shotgun (WGS) entry which is preliminary data.</text>
</comment>
<sequence length="471" mass="54655">MTSWDSLPMELRFMIFDYLAASGPGHLSVCAAVCKKWQGIIEPRMFRQLKLRSTRIEGLGTMITDRTRPLVQYIWLHVELPQYTCLICNRRESQSAWIRNNRLIRGALLKLFAVLSTWDSTAGGLTLELSVNSPSDTQHYFKNYCFGDGRHEARNWGGSDHGWNNGTRTRSPRSSAIGRLFEPIDLISRQRMLRVDAVTRLVIRRHLRRRLPGSSLRTLLDKLPRLECLLFEPWREWVPSLQSLLDREYKRTLEVGLPRTLKRLSIFEDFDEIHMTPIRRTIWPRPPFSLTRLGFRGLAETIGDRSLQLTHLSISFLIDACHFFRPEQRHWIWQHLEFLSLTSEILKPRKDKIVLWTLLYVAALVAANMPRLQEMVLWNGGKGHTCMFRYNRRNASLTIRSTWKCQLLPIVEELWGEILLSRTGCQLHVDVRSLSSGLILCHGDAVYELGLPSGVVDAVSLTQMRLEERMV</sequence>
<dbReference type="InterPro" id="IPR001810">
    <property type="entry name" value="F-box_dom"/>
</dbReference>
<keyword evidence="4" id="KW-1185">Reference proteome</keyword>
<evidence type="ECO:0000259" key="1">
    <source>
        <dbReference type="Pfam" id="PF12937"/>
    </source>
</evidence>
<accession>A0A430M372</accession>
<name>A0A430M372_9HYPO</name>
<organism evidence="3 4">
    <name type="scientific">Fusarium euwallaceae</name>
    <dbReference type="NCBI Taxonomy" id="1147111"/>
    <lineage>
        <taxon>Eukaryota</taxon>
        <taxon>Fungi</taxon>
        <taxon>Dikarya</taxon>
        <taxon>Ascomycota</taxon>
        <taxon>Pezizomycotina</taxon>
        <taxon>Sordariomycetes</taxon>
        <taxon>Hypocreomycetidae</taxon>
        <taxon>Hypocreales</taxon>
        <taxon>Nectriaceae</taxon>
        <taxon>Fusarium</taxon>
        <taxon>Fusarium solani species complex</taxon>
    </lineage>
</organism>
<dbReference type="InterPro" id="IPR036047">
    <property type="entry name" value="F-box-like_dom_sf"/>
</dbReference>
<dbReference type="Pfam" id="PF12937">
    <property type="entry name" value="F-box-like"/>
    <property type="match status" value="1"/>
</dbReference>
<dbReference type="Pfam" id="PF20183">
    <property type="entry name" value="DUF6546"/>
    <property type="match status" value="1"/>
</dbReference>
<protein>
    <submittedName>
        <fullName evidence="3">Uncharacterized protein</fullName>
    </submittedName>
</protein>
<gene>
    <name evidence="3" type="ORF">BHE90_003055</name>
</gene>
<evidence type="ECO:0000259" key="2">
    <source>
        <dbReference type="Pfam" id="PF20183"/>
    </source>
</evidence>
<reference evidence="3 4" key="1">
    <citation type="submission" date="2017-06" db="EMBL/GenBank/DDBJ databases">
        <title>Comparative genomic analysis of Ambrosia Fusariam Clade fungi.</title>
        <authorList>
            <person name="Stajich J.E."/>
            <person name="Carrillo J."/>
            <person name="Kijimoto T."/>
            <person name="Eskalen A."/>
            <person name="O'Donnell K."/>
            <person name="Kasson M."/>
        </authorList>
    </citation>
    <scope>NUCLEOTIDE SEQUENCE [LARGE SCALE GENOMIC DNA]</scope>
    <source>
        <strain evidence="3 4">UCR1854</strain>
    </source>
</reference>
<evidence type="ECO:0000313" key="3">
    <source>
        <dbReference type="EMBL" id="RTE82426.1"/>
    </source>
</evidence>
<feature type="domain" description="DUF6546" evidence="2">
    <location>
        <begin position="257"/>
        <end position="457"/>
    </location>
</feature>
<dbReference type="EMBL" id="MIKF01000027">
    <property type="protein sequence ID" value="RTE82426.1"/>
    <property type="molecule type" value="Genomic_DNA"/>
</dbReference>
<feature type="domain" description="F-box" evidence="1">
    <location>
        <begin position="4"/>
        <end position="49"/>
    </location>
</feature>
<dbReference type="SUPFAM" id="SSF81383">
    <property type="entry name" value="F-box domain"/>
    <property type="match status" value="1"/>
</dbReference>
<dbReference type="Gene3D" id="1.20.1280.50">
    <property type="match status" value="1"/>
</dbReference>
<proteinExistence type="predicted"/>
<evidence type="ECO:0000313" key="4">
    <source>
        <dbReference type="Proteomes" id="UP000287124"/>
    </source>
</evidence>
<dbReference type="AlphaFoldDB" id="A0A430M372"/>
<dbReference type="InterPro" id="IPR046676">
    <property type="entry name" value="DUF6546"/>
</dbReference>